<dbReference type="SUPFAM" id="SSF52172">
    <property type="entry name" value="CheY-like"/>
    <property type="match status" value="1"/>
</dbReference>
<dbReference type="InterPro" id="IPR012074">
    <property type="entry name" value="GAF_ANTAR"/>
</dbReference>
<dbReference type="InterPro" id="IPR011006">
    <property type="entry name" value="CheY-like_superfamily"/>
</dbReference>
<gene>
    <name evidence="6" type="ORF">MLIT_52510</name>
</gene>
<name>A0AAD1IQC3_9MYCO</name>
<protein>
    <recommendedName>
        <fullName evidence="5">ANTAR domain-containing protein</fullName>
    </recommendedName>
</protein>
<sequence>MVVDRHIRLSAPFPPHEITNVPCVRSTDIGKTAAMTEPQTRDLAMRMAELARSLALPRDLDEILSGVTATAKEVIPGVDAAGILLVGKGGEFESVAQITDIPHQLDELQMKFGEGPCVQAALEDVVVRTDDFREEGRWPKYAPACIELGVLSSLSFKLYTAERTAGALNLFGFHPNVWDGDAETTGAILAAHAAAAVLAHRHGEQLKSALSTRDRIGQAKGIIMERYKVDDVQAFEMMRRLSQDSNKKLTEIAQQVIDTRD</sequence>
<dbReference type="SMART" id="SM01012">
    <property type="entry name" value="ANTAR"/>
    <property type="match status" value="1"/>
</dbReference>
<keyword evidence="4" id="KW-0804">Transcription</keyword>
<dbReference type="Gene3D" id="3.30.450.40">
    <property type="match status" value="1"/>
</dbReference>
<keyword evidence="1" id="KW-0808">Transferase</keyword>
<evidence type="ECO:0000256" key="3">
    <source>
        <dbReference type="ARBA" id="ARBA00023015"/>
    </source>
</evidence>
<dbReference type="InterPro" id="IPR003018">
    <property type="entry name" value="GAF"/>
</dbReference>
<keyword evidence="3" id="KW-0805">Transcription regulation</keyword>
<evidence type="ECO:0000256" key="1">
    <source>
        <dbReference type="ARBA" id="ARBA00022679"/>
    </source>
</evidence>
<dbReference type="GO" id="GO:0003723">
    <property type="term" value="F:RNA binding"/>
    <property type="evidence" value="ECO:0007669"/>
    <property type="project" value="InterPro"/>
</dbReference>
<evidence type="ECO:0000313" key="6">
    <source>
        <dbReference type="EMBL" id="BBY19659.1"/>
    </source>
</evidence>
<dbReference type="InterPro" id="IPR029016">
    <property type="entry name" value="GAF-like_dom_sf"/>
</dbReference>
<dbReference type="AlphaFoldDB" id="A0AAD1IQC3"/>
<dbReference type="InterPro" id="IPR036388">
    <property type="entry name" value="WH-like_DNA-bd_sf"/>
</dbReference>
<dbReference type="EMBL" id="AP022586">
    <property type="protein sequence ID" value="BBY19659.1"/>
    <property type="molecule type" value="Genomic_DNA"/>
</dbReference>
<evidence type="ECO:0000256" key="2">
    <source>
        <dbReference type="ARBA" id="ARBA00022777"/>
    </source>
</evidence>
<reference evidence="6 7" key="1">
    <citation type="journal article" date="2019" name="Emerg. Microbes Infect.">
        <title>Comprehensive subspecies identification of 175 nontuberculous mycobacteria species based on 7547 genomic profiles.</title>
        <authorList>
            <person name="Matsumoto Y."/>
            <person name="Kinjo T."/>
            <person name="Motooka D."/>
            <person name="Nabeya D."/>
            <person name="Jung N."/>
            <person name="Uechi K."/>
            <person name="Horii T."/>
            <person name="Iida T."/>
            <person name="Fujita J."/>
            <person name="Nakamura S."/>
        </authorList>
    </citation>
    <scope>NUCLEOTIDE SEQUENCE [LARGE SCALE GENOMIC DNA]</scope>
    <source>
        <strain evidence="6 7">JCM 17423</strain>
    </source>
</reference>
<feature type="domain" description="ANTAR" evidence="5">
    <location>
        <begin position="196"/>
        <end position="257"/>
    </location>
</feature>
<dbReference type="SUPFAM" id="SSF55781">
    <property type="entry name" value="GAF domain-like"/>
    <property type="match status" value="1"/>
</dbReference>
<evidence type="ECO:0000259" key="5">
    <source>
        <dbReference type="PROSITE" id="PS50921"/>
    </source>
</evidence>
<dbReference type="Pfam" id="PF13185">
    <property type="entry name" value="GAF_2"/>
    <property type="match status" value="1"/>
</dbReference>
<evidence type="ECO:0000313" key="7">
    <source>
        <dbReference type="Proteomes" id="UP000466607"/>
    </source>
</evidence>
<dbReference type="Proteomes" id="UP000466607">
    <property type="component" value="Chromosome"/>
</dbReference>
<organism evidence="6 7">
    <name type="scientific">Mycolicibacterium litorale</name>
    <dbReference type="NCBI Taxonomy" id="758802"/>
    <lineage>
        <taxon>Bacteria</taxon>
        <taxon>Bacillati</taxon>
        <taxon>Actinomycetota</taxon>
        <taxon>Actinomycetes</taxon>
        <taxon>Mycobacteriales</taxon>
        <taxon>Mycobacteriaceae</taxon>
        <taxon>Mycolicibacterium</taxon>
    </lineage>
</organism>
<accession>A0AAD1IQC3</accession>
<evidence type="ECO:0000256" key="4">
    <source>
        <dbReference type="ARBA" id="ARBA00023163"/>
    </source>
</evidence>
<dbReference type="Pfam" id="PF03861">
    <property type="entry name" value="ANTAR"/>
    <property type="match status" value="1"/>
</dbReference>
<dbReference type="PIRSF" id="PIRSF036625">
    <property type="entry name" value="GAF_ANTAR"/>
    <property type="match status" value="1"/>
</dbReference>
<proteinExistence type="predicted"/>
<dbReference type="PROSITE" id="PS50921">
    <property type="entry name" value="ANTAR"/>
    <property type="match status" value="1"/>
</dbReference>
<dbReference type="InterPro" id="IPR005561">
    <property type="entry name" value="ANTAR"/>
</dbReference>
<dbReference type="Gene3D" id="1.10.10.10">
    <property type="entry name" value="Winged helix-like DNA-binding domain superfamily/Winged helix DNA-binding domain"/>
    <property type="match status" value="1"/>
</dbReference>
<keyword evidence="7" id="KW-1185">Reference proteome</keyword>
<dbReference type="GO" id="GO:0016301">
    <property type="term" value="F:kinase activity"/>
    <property type="evidence" value="ECO:0007669"/>
    <property type="project" value="UniProtKB-KW"/>
</dbReference>
<keyword evidence="2" id="KW-0418">Kinase</keyword>